<dbReference type="PANTHER" id="PTHR43883">
    <property type="entry name" value="SLR0207 PROTEIN"/>
    <property type="match status" value="1"/>
</dbReference>
<dbReference type="PANTHER" id="PTHR43883:SF1">
    <property type="entry name" value="GLUCONOKINASE"/>
    <property type="match status" value="1"/>
</dbReference>
<evidence type="ECO:0000313" key="3">
    <source>
        <dbReference type="Proteomes" id="UP000008044"/>
    </source>
</evidence>
<organism evidence="2 3">
    <name type="scientific">Pectobacterium parmentieri</name>
    <dbReference type="NCBI Taxonomy" id="1905730"/>
    <lineage>
        <taxon>Bacteria</taxon>
        <taxon>Pseudomonadati</taxon>
        <taxon>Pseudomonadota</taxon>
        <taxon>Gammaproteobacteria</taxon>
        <taxon>Enterobacterales</taxon>
        <taxon>Pectobacteriaceae</taxon>
        <taxon>Pectobacterium</taxon>
    </lineage>
</organism>
<accession>A0A0H3I3D5</accession>
<dbReference type="AlphaFoldDB" id="A0A0H3I3D5"/>
<sequence length="307" mass="34832">MGLAALITQLAKNMYLHSIPLLKYPRTPHLEGSRLQPGDDASDQIALKALAGRYVVIEEKIDGANSGVSFNETAELLLQSRGHYLTGGSRERQFNQFKLWATAHEMRFLELLEDRFVMYGEWAYSKHSVFYDRLPHYFHEFDLYDRRDGIFLSTARRHAMLAGSPVLSVPVIYAGEMPTSPALLWKLVYRSLAKSPNWKTTFESTVQHAGLPLALCWQQTDKSDRSEGLYLKVEDDKQVLARYKLVRHDFTQTILDSGSHHSQRPILPNQLAEGVDLYAPCPPVSWEMLGLNTLRSLDALATAIPDK</sequence>
<dbReference type="InterPro" id="IPR052732">
    <property type="entry name" value="Cell-binding_unc_protein"/>
</dbReference>
<dbReference type="eggNOG" id="COG1423">
    <property type="taxonomic scope" value="Bacteria"/>
</dbReference>
<dbReference type="GO" id="GO:0016874">
    <property type="term" value="F:ligase activity"/>
    <property type="evidence" value="ECO:0007669"/>
    <property type="project" value="UniProtKB-KW"/>
</dbReference>
<dbReference type="InterPro" id="IPR021122">
    <property type="entry name" value="RNA_ligase_dom_REL/Rnl2"/>
</dbReference>
<protein>
    <submittedName>
        <fullName evidence="2">DNA ligase III-like protein</fullName>
    </submittedName>
</protein>
<gene>
    <name evidence="2" type="ordered locus">W5S_2449</name>
</gene>
<keyword evidence="2" id="KW-0436">Ligase</keyword>
<dbReference type="Proteomes" id="UP000008044">
    <property type="component" value="Chromosome"/>
</dbReference>
<dbReference type="Pfam" id="PF09414">
    <property type="entry name" value="RNA_ligase"/>
    <property type="match status" value="1"/>
</dbReference>
<dbReference type="SUPFAM" id="SSF56091">
    <property type="entry name" value="DNA ligase/mRNA capping enzyme, catalytic domain"/>
    <property type="match status" value="1"/>
</dbReference>
<dbReference type="PATRIC" id="fig|1166016.3.peg.2469"/>
<evidence type="ECO:0000313" key="2">
    <source>
        <dbReference type="EMBL" id="AFI90537.1"/>
    </source>
</evidence>
<reference evidence="2 3" key="1">
    <citation type="journal article" date="2012" name="J. Bacteriol.">
        <title>Genome sequence of Pectobacterium sp. strain SCC3193.</title>
        <authorList>
            <person name="Koskinen J.P."/>
            <person name="Laine P."/>
            <person name="Niemi O."/>
            <person name="Nykyri J."/>
            <person name="Harjunpaa H."/>
            <person name="Auvinen P."/>
            <person name="Paulin L."/>
            <person name="Pirhonen M."/>
            <person name="Palva T."/>
            <person name="Holm L."/>
        </authorList>
    </citation>
    <scope>NUCLEOTIDE SEQUENCE [LARGE SCALE GENOMIC DNA]</scope>
    <source>
        <strain evidence="2 3">SCC3193</strain>
    </source>
</reference>
<dbReference type="STRING" id="1905730.W5S_2449"/>
<dbReference type="HOGENOM" id="CLU_081554_0_0_6"/>
<dbReference type="EMBL" id="CP003415">
    <property type="protein sequence ID" value="AFI90537.1"/>
    <property type="molecule type" value="Genomic_DNA"/>
</dbReference>
<evidence type="ECO:0000259" key="1">
    <source>
        <dbReference type="Pfam" id="PF09414"/>
    </source>
</evidence>
<proteinExistence type="predicted"/>
<dbReference type="Gene3D" id="3.30.470.30">
    <property type="entry name" value="DNA ligase/mRNA capping enzyme"/>
    <property type="match status" value="1"/>
</dbReference>
<dbReference type="KEGG" id="pec:W5S_2449"/>
<feature type="domain" description="RNA ligase" evidence="1">
    <location>
        <begin position="54"/>
        <end position="245"/>
    </location>
</feature>
<name>A0A0H3I3D5_PECPM</name>